<organism evidence="1 2">
    <name type="scientific">Trichonephila clavipes</name>
    <name type="common">Golden silk orbweaver</name>
    <name type="synonym">Nephila clavipes</name>
    <dbReference type="NCBI Taxonomy" id="2585209"/>
    <lineage>
        <taxon>Eukaryota</taxon>
        <taxon>Metazoa</taxon>
        <taxon>Ecdysozoa</taxon>
        <taxon>Arthropoda</taxon>
        <taxon>Chelicerata</taxon>
        <taxon>Arachnida</taxon>
        <taxon>Araneae</taxon>
        <taxon>Araneomorphae</taxon>
        <taxon>Entelegynae</taxon>
        <taxon>Araneoidea</taxon>
        <taxon>Nephilidae</taxon>
        <taxon>Trichonephila</taxon>
    </lineage>
</organism>
<keyword evidence="2" id="KW-1185">Reference proteome</keyword>
<evidence type="ECO:0000313" key="2">
    <source>
        <dbReference type="Proteomes" id="UP000887159"/>
    </source>
</evidence>
<gene>
    <name evidence="1" type="ORF">TNCV_4976061</name>
</gene>
<dbReference type="AlphaFoldDB" id="A0A8X6SH65"/>
<dbReference type="Gene3D" id="3.30.420.10">
    <property type="entry name" value="Ribonuclease H-like superfamily/Ribonuclease H"/>
    <property type="match status" value="1"/>
</dbReference>
<dbReference type="SUPFAM" id="SSF53098">
    <property type="entry name" value="Ribonuclease H-like"/>
    <property type="match status" value="1"/>
</dbReference>
<accession>A0A8X6SH65</accession>
<protein>
    <recommendedName>
        <fullName evidence="3">RNase H type-1 domain-containing protein</fullName>
    </recommendedName>
</protein>
<evidence type="ECO:0008006" key="3">
    <source>
        <dbReference type="Google" id="ProtNLM"/>
    </source>
</evidence>
<dbReference type="EMBL" id="BMAU01021309">
    <property type="protein sequence ID" value="GFY12106.1"/>
    <property type="molecule type" value="Genomic_DNA"/>
</dbReference>
<name>A0A8X6SH65_TRICX</name>
<dbReference type="Proteomes" id="UP000887159">
    <property type="component" value="Unassembled WGS sequence"/>
</dbReference>
<dbReference type="InterPro" id="IPR036397">
    <property type="entry name" value="RNaseH_sf"/>
</dbReference>
<comment type="caution">
    <text evidence="1">The sequence shown here is derived from an EMBL/GenBank/DDBJ whole genome shotgun (WGS) entry which is preliminary data.</text>
</comment>
<proteinExistence type="predicted"/>
<reference evidence="1" key="1">
    <citation type="submission" date="2020-08" db="EMBL/GenBank/DDBJ databases">
        <title>Multicomponent nature underlies the extraordinary mechanical properties of spider dragline silk.</title>
        <authorList>
            <person name="Kono N."/>
            <person name="Nakamura H."/>
            <person name="Mori M."/>
            <person name="Yoshida Y."/>
            <person name="Ohtoshi R."/>
            <person name="Malay A.D."/>
            <person name="Moran D.A.P."/>
            <person name="Tomita M."/>
            <person name="Numata K."/>
            <person name="Arakawa K."/>
        </authorList>
    </citation>
    <scope>NUCLEOTIDE SEQUENCE</scope>
</reference>
<evidence type="ECO:0000313" key="1">
    <source>
        <dbReference type="EMBL" id="GFY12106.1"/>
    </source>
</evidence>
<dbReference type="InterPro" id="IPR012337">
    <property type="entry name" value="RNaseH-like_sf"/>
</dbReference>
<dbReference type="GO" id="GO:0003676">
    <property type="term" value="F:nucleic acid binding"/>
    <property type="evidence" value="ECO:0007669"/>
    <property type="project" value="InterPro"/>
</dbReference>
<sequence>MSEKNSPFSLAKMLGLPSANVEPDSSDPILTNSIASVQHLSNWTSIGDQTSLDILNRTFSNHRVHFQGVPSHVGIDGNEKADFLPRTEAEKGRTDIEESISNVVMSAWPPQVNYPSSNFSRHLSHETLMDTPLEEHKRKVLNWVEVWTLDSCIAAKALYYEQSVLGYRIGKTGSPPRFTVFQHWHANFLL</sequence>